<evidence type="ECO:0000256" key="7">
    <source>
        <dbReference type="ARBA" id="ARBA00023239"/>
    </source>
</evidence>
<evidence type="ECO:0000256" key="6">
    <source>
        <dbReference type="ARBA" id="ARBA00023102"/>
    </source>
</evidence>
<proteinExistence type="inferred from homology"/>
<dbReference type="SUPFAM" id="SSF52317">
    <property type="entry name" value="Class I glutamine amidotransferase-like"/>
    <property type="match status" value="1"/>
</dbReference>
<evidence type="ECO:0000256" key="11">
    <source>
        <dbReference type="PIRSR" id="PIRSR000495-1"/>
    </source>
</evidence>
<dbReference type="EC" id="3.5.1.2" evidence="10"/>
<keyword evidence="6 10" id="KW-0368">Histidine biosynthesis</keyword>
<dbReference type="CDD" id="cd01748">
    <property type="entry name" value="GATase1_IGP_Synthase"/>
    <property type="match status" value="1"/>
</dbReference>
<evidence type="ECO:0000313" key="13">
    <source>
        <dbReference type="EMBL" id="AYQ54666.1"/>
    </source>
</evidence>
<feature type="active site" description="Nucleophile" evidence="10 11">
    <location>
        <position position="78"/>
    </location>
</feature>
<evidence type="ECO:0000256" key="5">
    <source>
        <dbReference type="ARBA" id="ARBA00022962"/>
    </source>
</evidence>
<dbReference type="PROSITE" id="PS51273">
    <property type="entry name" value="GATASE_TYPE_1"/>
    <property type="match status" value="1"/>
</dbReference>
<comment type="catalytic activity">
    <reaction evidence="9 10">
        <text>L-glutamine + H2O = L-glutamate + NH4(+)</text>
        <dbReference type="Rhea" id="RHEA:15889"/>
        <dbReference type="ChEBI" id="CHEBI:15377"/>
        <dbReference type="ChEBI" id="CHEBI:28938"/>
        <dbReference type="ChEBI" id="CHEBI:29985"/>
        <dbReference type="ChEBI" id="CHEBI:58359"/>
        <dbReference type="EC" id="3.5.1.2"/>
    </reaction>
</comment>
<dbReference type="GO" id="GO:0000107">
    <property type="term" value="F:imidazoleglycerol-phosphate synthase activity"/>
    <property type="evidence" value="ECO:0007669"/>
    <property type="project" value="UniProtKB-UniRule"/>
</dbReference>
<keyword evidence="7 10" id="KW-0456">Lyase</keyword>
<dbReference type="EC" id="4.3.2.10" evidence="10"/>
<dbReference type="UniPathway" id="UPA00031">
    <property type="reaction ID" value="UER00010"/>
</dbReference>
<comment type="catalytic activity">
    <reaction evidence="8 10">
        <text>5-[(5-phospho-1-deoxy-D-ribulos-1-ylimino)methylamino]-1-(5-phospho-beta-D-ribosyl)imidazole-4-carboxamide + L-glutamine = D-erythro-1-(imidazol-4-yl)glycerol 3-phosphate + 5-amino-1-(5-phospho-beta-D-ribosyl)imidazole-4-carboxamide + L-glutamate + H(+)</text>
        <dbReference type="Rhea" id="RHEA:24793"/>
        <dbReference type="ChEBI" id="CHEBI:15378"/>
        <dbReference type="ChEBI" id="CHEBI:29985"/>
        <dbReference type="ChEBI" id="CHEBI:58278"/>
        <dbReference type="ChEBI" id="CHEBI:58359"/>
        <dbReference type="ChEBI" id="CHEBI:58475"/>
        <dbReference type="ChEBI" id="CHEBI:58525"/>
        <dbReference type="EC" id="4.3.2.10"/>
    </reaction>
</comment>
<evidence type="ECO:0000256" key="10">
    <source>
        <dbReference type="HAMAP-Rule" id="MF_00278"/>
    </source>
</evidence>
<dbReference type="GO" id="GO:0000105">
    <property type="term" value="P:L-histidine biosynthetic process"/>
    <property type="evidence" value="ECO:0007669"/>
    <property type="project" value="UniProtKB-UniRule"/>
</dbReference>
<evidence type="ECO:0000256" key="4">
    <source>
        <dbReference type="ARBA" id="ARBA00022801"/>
    </source>
</evidence>
<evidence type="ECO:0000256" key="1">
    <source>
        <dbReference type="ARBA" id="ARBA00005091"/>
    </source>
</evidence>
<comment type="pathway">
    <text evidence="1 10">Amino-acid biosynthesis; L-histidine biosynthesis; L-histidine from 5-phospho-alpha-D-ribose 1-diphosphate: step 5/9.</text>
</comment>
<comment type="subunit">
    <text evidence="2 10">Heterodimer of HisH and HisF.</text>
</comment>
<dbReference type="GO" id="GO:0005737">
    <property type="term" value="C:cytoplasm"/>
    <property type="evidence" value="ECO:0007669"/>
    <property type="project" value="UniProtKB-SubCell"/>
</dbReference>
<feature type="active site" evidence="10 11">
    <location>
        <position position="176"/>
    </location>
</feature>
<dbReference type="PIRSF" id="PIRSF000495">
    <property type="entry name" value="Amidotransf_hisH"/>
    <property type="match status" value="1"/>
</dbReference>
<dbReference type="GeneID" id="41321290"/>
<protein>
    <recommendedName>
        <fullName evidence="10">Imidazole glycerol phosphate synthase subunit HisH</fullName>
        <ecNumber evidence="10">4.3.2.10</ecNumber>
    </recommendedName>
    <alternativeName>
        <fullName evidence="10">IGP synthase glutaminase subunit</fullName>
        <ecNumber evidence="10">3.5.1.2</ecNumber>
    </alternativeName>
    <alternativeName>
        <fullName evidence="10">IGP synthase subunit HisH</fullName>
    </alternativeName>
    <alternativeName>
        <fullName evidence="10">ImGP synthase subunit HisH</fullName>
        <shortName evidence="10">IGPS subunit HisH</shortName>
    </alternativeName>
</protein>
<comment type="function">
    <text evidence="10">IGPS catalyzes the conversion of PRFAR and glutamine to IGP, AICAR and glutamate. The HisH subunit catalyzes the hydrolysis of glutamine to glutamate and ammonia as part of the synthesis of IGP and AICAR. The resulting ammonia molecule is channeled to the active site of HisF.</text>
</comment>
<dbReference type="OMA" id="WVYFVHS"/>
<comment type="subcellular location">
    <subcellularLocation>
        <location evidence="10">Cytoplasm</location>
    </subcellularLocation>
</comment>
<keyword evidence="4 10" id="KW-0378">Hydrolase</keyword>
<dbReference type="InterPro" id="IPR010139">
    <property type="entry name" value="Imidazole-glycPsynth_HisH"/>
</dbReference>
<evidence type="ECO:0000259" key="12">
    <source>
        <dbReference type="Pfam" id="PF00117"/>
    </source>
</evidence>
<evidence type="ECO:0000256" key="9">
    <source>
        <dbReference type="ARBA" id="ARBA00049534"/>
    </source>
</evidence>
<organism evidence="13 14">
    <name type="scientific">Methanomethylophilus alvi</name>
    <dbReference type="NCBI Taxonomy" id="1291540"/>
    <lineage>
        <taxon>Archaea</taxon>
        <taxon>Methanobacteriati</taxon>
        <taxon>Thermoplasmatota</taxon>
        <taxon>Thermoplasmata</taxon>
        <taxon>Methanomassiliicoccales</taxon>
        <taxon>Methanomethylophilaceae</taxon>
        <taxon>Methanomethylophilus</taxon>
    </lineage>
</organism>
<accession>A0A3G3IFL7</accession>
<evidence type="ECO:0000256" key="3">
    <source>
        <dbReference type="ARBA" id="ARBA00022605"/>
    </source>
</evidence>
<evidence type="ECO:0000256" key="8">
    <source>
        <dbReference type="ARBA" id="ARBA00047838"/>
    </source>
</evidence>
<keyword evidence="5 10" id="KW-0315">Glutamine amidotransferase</keyword>
<reference evidence="13 14" key="1">
    <citation type="submission" date="2016-10" db="EMBL/GenBank/DDBJ databases">
        <title>Complete genome of the TMA-utilizing, human hosted archaeon Methanomethylophilus alvus Gen. nov, sp. nov., strain Mx-05, derived from a pure culture.</title>
        <authorList>
            <person name="Brugere J.-F."/>
            <person name="Ben Hania W."/>
            <person name="Chaudhary P.P."/>
            <person name="Gaci N."/>
            <person name="Borrel G."/>
            <person name="Cao Van Tuat L."/>
            <person name="Fardeau M.-L."/>
            <person name="Harris H.M.B."/>
            <person name="O'Toole P.W."/>
            <person name="Ollivier B."/>
        </authorList>
    </citation>
    <scope>NUCLEOTIDE SEQUENCE [LARGE SCALE GENOMIC DNA]</scope>
    <source>
        <strain evidence="13 14">Mx-05</strain>
    </source>
</reference>
<evidence type="ECO:0000256" key="2">
    <source>
        <dbReference type="ARBA" id="ARBA00011152"/>
    </source>
</evidence>
<dbReference type="AlphaFoldDB" id="A0A3G3IFL7"/>
<keyword evidence="10" id="KW-0963">Cytoplasm</keyword>
<dbReference type="Proteomes" id="UP000273278">
    <property type="component" value="Chromosome"/>
</dbReference>
<dbReference type="InterPro" id="IPR017926">
    <property type="entry name" value="GATASE"/>
</dbReference>
<evidence type="ECO:0000313" key="14">
    <source>
        <dbReference type="Proteomes" id="UP000273278"/>
    </source>
</evidence>
<dbReference type="RefSeq" id="WP_015504389.1">
    <property type="nucleotide sequence ID" value="NZ_CAYARL010000024.1"/>
</dbReference>
<dbReference type="InterPro" id="IPR029062">
    <property type="entry name" value="Class_I_gatase-like"/>
</dbReference>
<gene>
    <name evidence="10" type="primary">hisH</name>
    <name evidence="13" type="ORF">BKD89_02440</name>
</gene>
<dbReference type="Pfam" id="PF00117">
    <property type="entry name" value="GATase"/>
    <property type="match status" value="1"/>
</dbReference>
<dbReference type="EMBL" id="CP017686">
    <property type="protein sequence ID" value="AYQ54666.1"/>
    <property type="molecule type" value="Genomic_DNA"/>
</dbReference>
<dbReference type="Gene3D" id="3.40.50.880">
    <property type="match status" value="1"/>
</dbReference>
<feature type="active site" evidence="10 11">
    <location>
        <position position="178"/>
    </location>
</feature>
<dbReference type="NCBIfam" id="TIGR01855">
    <property type="entry name" value="IMP_synth_hisH"/>
    <property type="match status" value="1"/>
</dbReference>
<dbReference type="GO" id="GO:0004359">
    <property type="term" value="F:glutaminase activity"/>
    <property type="evidence" value="ECO:0007669"/>
    <property type="project" value="UniProtKB-EC"/>
</dbReference>
<sequence length="199" mass="22092">MKITMADYGVGNIHSIKKALELAGAEVEVVSDMSRLLDAECMMFPGVGAFDCTIEKLLPYREGIRDRLRAGVPCLGICIGEQILFEGSAEGRSPGIGFFKGRVEALRSRTVPHMGWNVVMTQDPLFDGIDDRHFYFAHSYYCAPSDDSVVKGRTEYEGFTFPTMMRDANVVATQFHPEKSSDAGARFLKNFVAFAEDKI</sequence>
<dbReference type="HAMAP" id="MF_00278">
    <property type="entry name" value="HisH"/>
    <property type="match status" value="1"/>
</dbReference>
<dbReference type="PANTHER" id="PTHR42701">
    <property type="entry name" value="IMIDAZOLE GLYCEROL PHOSPHATE SYNTHASE SUBUNIT HISH"/>
    <property type="match status" value="1"/>
</dbReference>
<keyword evidence="13" id="KW-0808">Transferase</keyword>
<dbReference type="GO" id="GO:0016829">
    <property type="term" value="F:lyase activity"/>
    <property type="evidence" value="ECO:0007669"/>
    <property type="project" value="UniProtKB-KW"/>
</dbReference>
<keyword evidence="3 10" id="KW-0028">Amino-acid biosynthesis</keyword>
<name>A0A3G3IFL7_9ARCH</name>
<dbReference type="PANTHER" id="PTHR42701:SF1">
    <property type="entry name" value="IMIDAZOLE GLYCEROL PHOSPHATE SYNTHASE SUBUNIT HISH"/>
    <property type="match status" value="1"/>
</dbReference>
<feature type="domain" description="Glutamine amidotransferase" evidence="12">
    <location>
        <begin position="5"/>
        <end position="192"/>
    </location>
</feature>